<name>A0A2S6AY46_9NOCA</name>
<dbReference type="EMBL" id="PSZC01000001">
    <property type="protein sequence ID" value="PPJ40140.1"/>
    <property type="molecule type" value="Genomic_DNA"/>
</dbReference>
<sequence>MEGRTMADEIEVEVAKLRTAAGKTQDVRDHIEQVLTKLQGKTTGYGNCWGDDSLGKQFAGTGSGDGYLAAHDNMVTGARNFSTAFQKFSDGQNDSATYLETMEHGNTYGFK</sequence>
<accession>A0A2S6AY46</accession>
<proteinExistence type="predicted"/>
<dbReference type="Proteomes" id="UP000239874">
    <property type="component" value="Unassembled WGS sequence"/>
</dbReference>
<protein>
    <recommendedName>
        <fullName evidence="3">WXG100 family type VII secretion target</fullName>
    </recommendedName>
</protein>
<comment type="caution">
    <text evidence="1">The sequence shown here is derived from an EMBL/GenBank/DDBJ whole genome shotgun (WGS) entry which is preliminary data.</text>
</comment>
<dbReference type="InterPro" id="IPR036689">
    <property type="entry name" value="ESAT-6-like_sf"/>
</dbReference>
<dbReference type="SUPFAM" id="SSF140453">
    <property type="entry name" value="EsxAB dimer-like"/>
    <property type="match status" value="1"/>
</dbReference>
<evidence type="ECO:0008006" key="3">
    <source>
        <dbReference type="Google" id="ProtNLM"/>
    </source>
</evidence>
<evidence type="ECO:0000313" key="1">
    <source>
        <dbReference type="EMBL" id="PPJ40140.1"/>
    </source>
</evidence>
<gene>
    <name evidence="1" type="ORF">C5E45_03480</name>
</gene>
<reference evidence="1 2" key="1">
    <citation type="submission" date="2018-02" db="EMBL/GenBank/DDBJ databases">
        <title>8 Nocardia nova and 1 Nocardia cyriacigeorgica strain used for evolution to TMP-SMX.</title>
        <authorList>
            <person name="Mehta H."/>
            <person name="Weng J."/>
            <person name="Shamoo Y."/>
        </authorList>
    </citation>
    <scope>NUCLEOTIDE SEQUENCE [LARGE SCALE GENOMIC DNA]</scope>
    <source>
        <strain evidence="1 2">MDA3139</strain>
    </source>
</reference>
<dbReference type="AlphaFoldDB" id="A0A2S6AY46"/>
<dbReference type="Gene3D" id="1.10.287.1060">
    <property type="entry name" value="ESAT-6-like"/>
    <property type="match status" value="1"/>
</dbReference>
<organism evidence="1 2">
    <name type="scientific">Nocardia nova</name>
    <dbReference type="NCBI Taxonomy" id="37330"/>
    <lineage>
        <taxon>Bacteria</taxon>
        <taxon>Bacillati</taxon>
        <taxon>Actinomycetota</taxon>
        <taxon>Actinomycetes</taxon>
        <taxon>Mycobacteriales</taxon>
        <taxon>Nocardiaceae</taxon>
        <taxon>Nocardia</taxon>
    </lineage>
</organism>
<evidence type="ECO:0000313" key="2">
    <source>
        <dbReference type="Proteomes" id="UP000239874"/>
    </source>
</evidence>